<organism evidence="1 2">
    <name type="scientific">Sclerotinia sclerotiorum (strain ATCC 18683 / 1980 / Ss-1)</name>
    <name type="common">White mold</name>
    <name type="synonym">Whetzelinia sclerotiorum</name>
    <dbReference type="NCBI Taxonomy" id="665079"/>
    <lineage>
        <taxon>Eukaryota</taxon>
        <taxon>Fungi</taxon>
        <taxon>Dikarya</taxon>
        <taxon>Ascomycota</taxon>
        <taxon>Pezizomycotina</taxon>
        <taxon>Leotiomycetes</taxon>
        <taxon>Helotiales</taxon>
        <taxon>Sclerotiniaceae</taxon>
        <taxon>Sclerotinia</taxon>
    </lineage>
</organism>
<proteinExistence type="predicted"/>
<dbReference type="InParanoid" id="A7F7Z2"/>
<gene>
    <name evidence="1" type="ORF">SS1G_13722</name>
</gene>
<dbReference type="GeneID" id="5481423"/>
<name>A7F7Z2_SCLS1</name>
<dbReference type="EMBL" id="CH476646">
    <property type="protein sequence ID" value="EDN98863.1"/>
    <property type="molecule type" value="Genomic_DNA"/>
</dbReference>
<evidence type="ECO:0000313" key="2">
    <source>
        <dbReference type="Proteomes" id="UP000001312"/>
    </source>
</evidence>
<accession>A7F7Z2</accession>
<evidence type="ECO:0000313" key="1">
    <source>
        <dbReference type="EMBL" id="EDN98863.1"/>
    </source>
</evidence>
<dbReference type="AlphaFoldDB" id="A7F7Z2"/>
<dbReference type="Proteomes" id="UP000001312">
    <property type="component" value="Unassembled WGS sequence"/>
</dbReference>
<dbReference type="KEGG" id="ssl:SS1G_13722"/>
<keyword evidence="2" id="KW-1185">Reference proteome</keyword>
<protein>
    <submittedName>
        <fullName evidence="1">Uncharacterized protein</fullName>
    </submittedName>
</protein>
<reference evidence="2" key="1">
    <citation type="journal article" date="2011" name="PLoS Genet.">
        <title>Genomic analysis of the necrotrophic fungal pathogens Sclerotinia sclerotiorum and Botrytis cinerea.</title>
        <authorList>
            <person name="Amselem J."/>
            <person name="Cuomo C.A."/>
            <person name="van Kan J.A."/>
            <person name="Viaud M."/>
            <person name="Benito E.P."/>
            <person name="Couloux A."/>
            <person name="Coutinho P.M."/>
            <person name="de Vries R.P."/>
            <person name="Dyer P.S."/>
            <person name="Fillinger S."/>
            <person name="Fournier E."/>
            <person name="Gout L."/>
            <person name="Hahn M."/>
            <person name="Kohn L."/>
            <person name="Lapalu N."/>
            <person name="Plummer K.M."/>
            <person name="Pradier J.M."/>
            <person name="Quevillon E."/>
            <person name="Sharon A."/>
            <person name="Simon A."/>
            <person name="ten Have A."/>
            <person name="Tudzynski B."/>
            <person name="Tudzynski P."/>
            <person name="Wincker P."/>
            <person name="Andrew M."/>
            <person name="Anthouard V."/>
            <person name="Beever R.E."/>
            <person name="Beffa R."/>
            <person name="Benoit I."/>
            <person name="Bouzid O."/>
            <person name="Brault B."/>
            <person name="Chen Z."/>
            <person name="Choquer M."/>
            <person name="Collemare J."/>
            <person name="Cotton P."/>
            <person name="Danchin E.G."/>
            <person name="Da Silva C."/>
            <person name="Gautier A."/>
            <person name="Giraud C."/>
            <person name="Giraud T."/>
            <person name="Gonzalez C."/>
            <person name="Grossetete S."/>
            <person name="Guldener U."/>
            <person name="Henrissat B."/>
            <person name="Howlett B.J."/>
            <person name="Kodira C."/>
            <person name="Kretschmer M."/>
            <person name="Lappartient A."/>
            <person name="Leroch M."/>
            <person name="Levis C."/>
            <person name="Mauceli E."/>
            <person name="Neuveglise C."/>
            <person name="Oeser B."/>
            <person name="Pearson M."/>
            <person name="Poulain J."/>
            <person name="Poussereau N."/>
            <person name="Quesneville H."/>
            <person name="Rascle C."/>
            <person name="Schumacher J."/>
            <person name="Segurens B."/>
            <person name="Sexton A."/>
            <person name="Silva E."/>
            <person name="Sirven C."/>
            <person name="Soanes D.M."/>
            <person name="Talbot N.J."/>
            <person name="Templeton M."/>
            <person name="Yandava C."/>
            <person name="Yarden O."/>
            <person name="Zeng Q."/>
            <person name="Rollins J.A."/>
            <person name="Lebrun M.H."/>
            <person name="Dickman M."/>
        </authorList>
    </citation>
    <scope>NUCLEOTIDE SEQUENCE [LARGE SCALE GENOMIC DNA]</scope>
    <source>
        <strain evidence="2">ATCC 18683 / 1980 / Ss-1</strain>
    </source>
</reference>
<dbReference type="RefSeq" id="XP_001585483.1">
    <property type="nucleotide sequence ID" value="XM_001585433.1"/>
</dbReference>
<sequence length="98" mass="11420">MFFLSRNPINTLNIISVTRGLFLGRRQSTATIAALRKTARASAFMVEMLSYYIVAYLMCQEPLFFDLPMGDMSQLFRRKLNDKSQFRSFMSRNVKYEG</sequence>